<feature type="transmembrane region" description="Helical" evidence="10">
    <location>
        <begin position="185"/>
        <end position="203"/>
    </location>
</feature>
<evidence type="ECO:0000256" key="7">
    <source>
        <dbReference type="ARBA" id="ARBA00023136"/>
    </source>
</evidence>
<evidence type="ECO:0000256" key="3">
    <source>
        <dbReference type="ARBA" id="ARBA00022475"/>
    </source>
</evidence>
<keyword evidence="5 9" id="KW-0812">Transmembrane</keyword>
<dbReference type="InterPro" id="IPR000045">
    <property type="entry name" value="Prepilin_IV_endopep_pep"/>
</dbReference>
<feature type="transmembrane region" description="Helical" evidence="10">
    <location>
        <begin position="209"/>
        <end position="227"/>
    </location>
</feature>
<dbReference type="InterPro" id="IPR050882">
    <property type="entry name" value="Prepilin_peptidase/N-MTase"/>
</dbReference>
<keyword evidence="9" id="KW-0378">Hydrolase</keyword>
<protein>
    <recommendedName>
        <fullName evidence="9">Prepilin leader peptidase/N-methyltransferase</fullName>
        <ecNumber evidence="9">2.1.1.-</ecNumber>
        <ecNumber evidence="9">3.4.23.43</ecNumber>
    </recommendedName>
</protein>
<dbReference type="GO" id="GO:0004190">
    <property type="term" value="F:aspartic-type endopeptidase activity"/>
    <property type="evidence" value="ECO:0007669"/>
    <property type="project" value="UniProtKB-EC"/>
</dbReference>
<dbReference type="InterPro" id="IPR014032">
    <property type="entry name" value="Peptidase_A24A_bac"/>
</dbReference>
<evidence type="ECO:0000313" key="14">
    <source>
        <dbReference type="Proteomes" id="UP000231742"/>
    </source>
</evidence>
<reference evidence="13 14" key="1">
    <citation type="submission" date="2017-11" db="EMBL/GenBank/DDBJ databases">
        <title>Genomic Encyclopedia of Archaeal and Bacterial Type Strains, Phase II (KMG-II): From Individual Species to Whole Genera.</title>
        <authorList>
            <person name="Goeker M."/>
        </authorList>
    </citation>
    <scope>NUCLEOTIDE SEQUENCE [LARGE SCALE GENOMIC DNA]</scope>
    <source>
        <strain evidence="13 14">DSM 16400</strain>
    </source>
</reference>
<comment type="catalytic activity">
    <reaction evidence="9">
        <text>Typically cleaves a -Gly-|-Phe- bond to release an N-terminal, basic peptide of 5-8 residues from type IV prepilin, and then N-methylates the new N-terminal amino group, the methyl donor being S-adenosyl-L-methionine.</text>
        <dbReference type="EC" id="3.4.23.43"/>
    </reaction>
</comment>
<feature type="transmembrane region" description="Helical" evidence="10">
    <location>
        <begin position="102"/>
        <end position="121"/>
    </location>
</feature>
<dbReference type="AlphaFoldDB" id="A0A2M9D716"/>
<dbReference type="RefSeq" id="WP_100388177.1">
    <property type="nucleotide sequence ID" value="NZ_BMZU01000001.1"/>
</dbReference>
<name>A0A2M9D716_9MICO</name>
<keyword evidence="9 13" id="KW-0808">Transferase</keyword>
<feature type="transmembrane region" description="Helical" evidence="10">
    <location>
        <begin position="239"/>
        <end position="257"/>
    </location>
</feature>
<evidence type="ECO:0000256" key="6">
    <source>
        <dbReference type="ARBA" id="ARBA00022989"/>
    </source>
</evidence>
<keyword evidence="6 10" id="KW-1133">Transmembrane helix</keyword>
<evidence type="ECO:0000256" key="2">
    <source>
        <dbReference type="ARBA" id="ARBA00005801"/>
    </source>
</evidence>
<dbReference type="EC" id="2.1.1.-" evidence="9"/>
<dbReference type="Pfam" id="PF01478">
    <property type="entry name" value="Peptidase_A24"/>
    <property type="match status" value="1"/>
</dbReference>
<feature type="transmembrane region" description="Helical" evidence="10">
    <location>
        <begin position="6"/>
        <end position="27"/>
    </location>
</feature>
<dbReference type="GO" id="GO:0008168">
    <property type="term" value="F:methyltransferase activity"/>
    <property type="evidence" value="ECO:0007669"/>
    <property type="project" value="UniProtKB-KW"/>
</dbReference>
<proteinExistence type="inferred from homology"/>
<dbReference type="PRINTS" id="PR00864">
    <property type="entry name" value="PREPILNPTASE"/>
</dbReference>
<feature type="transmembrane region" description="Helical" evidence="10">
    <location>
        <begin position="133"/>
        <end position="151"/>
    </location>
</feature>
<evidence type="ECO:0000256" key="4">
    <source>
        <dbReference type="ARBA" id="ARBA00022519"/>
    </source>
</evidence>
<sequence>MTATALLVVFAVILGLAVGSFLNVVVWRLPRGENLTSPPSACPKCEHRIRWYDNVPVVGWLVLRGRCRDCSEPISARYPLVEAATAVAFGLTAAFIGAETSLIWALPAFLYLAAISIALTLIDLDTQTLPNRIVLPSIVVGAALLAVASAGTGNWGALLGALAGGAALFVFYFIIAIVQPRGMGMGDVKLAAVLGLYLGWLGWGVVAVGAFAAFLLGGVFAIALLIIRRAGRRTAIPFGPWMIAGAWVGIAFGSQLWNGYMVAAGLV</sequence>
<keyword evidence="7 10" id="KW-0472">Membrane</keyword>
<comment type="function">
    <text evidence="9">Plays an essential role in type IV pili and type II pseudopili formation by proteolytically removing the leader sequence from substrate proteins and subsequently monomethylating the alpha-amino group of the newly exposed N-terminal phenylalanine.</text>
</comment>
<dbReference type="GO" id="GO:0006465">
    <property type="term" value="P:signal peptide processing"/>
    <property type="evidence" value="ECO:0007669"/>
    <property type="project" value="TreeGrafter"/>
</dbReference>
<feature type="domain" description="Prepilin type IV endopeptidase peptidase" evidence="11">
    <location>
        <begin position="111"/>
        <end position="222"/>
    </location>
</feature>
<comment type="caution">
    <text evidence="13">The sequence shown here is derived from an EMBL/GenBank/DDBJ whole genome shotgun (WGS) entry which is preliminary data.</text>
</comment>
<accession>A0A2M9D716</accession>
<evidence type="ECO:0000256" key="9">
    <source>
        <dbReference type="RuleBase" id="RU003794"/>
    </source>
</evidence>
<keyword evidence="9 13" id="KW-0489">Methyltransferase</keyword>
<keyword evidence="9" id="KW-0511">Multifunctional enzyme</keyword>
<keyword evidence="9" id="KW-0645">Protease</keyword>
<dbReference type="Proteomes" id="UP000231742">
    <property type="component" value="Unassembled WGS sequence"/>
</dbReference>
<evidence type="ECO:0000256" key="8">
    <source>
        <dbReference type="RuleBase" id="RU003793"/>
    </source>
</evidence>
<comment type="similarity">
    <text evidence="2 8">Belongs to the peptidase A24 family.</text>
</comment>
<evidence type="ECO:0000256" key="10">
    <source>
        <dbReference type="SAM" id="Phobius"/>
    </source>
</evidence>
<keyword evidence="3" id="KW-1003">Cell membrane</keyword>
<dbReference type="EC" id="3.4.23.43" evidence="9"/>
<evidence type="ECO:0000256" key="1">
    <source>
        <dbReference type="ARBA" id="ARBA00004429"/>
    </source>
</evidence>
<dbReference type="EMBL" id="PGFH01000001">
    <property type="protein sequence ID" value="PJJ81504.1"/>
    <property type="molecule type" value="Genomic_DNA"/>
</dbReference>
<dbReference type="Gene3D" id="1.20.120.1220">
    <property type="match status" value="1"/>
</dbReference>
<comment type="subcellular location">
    <subcellularLocation>
        <location evidence="1">Cell inner membrane</location>
        <topology evidence="1">Multi-pass membrane protein</topology>
    </subcellularLocation>
    <subcellularLocation>
        <location evidence="9">Cell membrane</location>
        <topology evidence="9">Multi-pass membrane protein</topology>
    </subcellularLocation>
</comment>
<dbReference type="GO" id="GO:0005886">
    <property type="term" value="C:plasma membrane"/>
    <property type="evidence" value="ECO:0007669"/>
    <property type="project" value="UniProtKB-SubCell"/>
</dbReference>
<dbReference type="PANTHER" id="PTHR30487:SF0">
    <property type="entry name" value="PREPILIN LEADER PEPTIDASE_N-METHYLTRANSFERASE-RELATED"/>
    <property type="match status" value="1"/>
</dbReference>
<feature type="transmembrane region" description="Helical" evidence="10">
    <location>
        <begin position="78"/>
        <end position="96"/>
    </location>
</feature>
<evidence type="ECO:0000313" key="13">
    <source>
        <dbReference type="EMBL" id="PJJ81504.1"/>
    </source>
</evidence>
<feature type="domain" description="Prepilin peptidase A24 N-terminal" evidence="12">
    <location>
        <begin position="13"/>
        <end position="93"/>
    </location>
</feature>
<dbReference type="OrthoDB" id="2087435at2"/>
<organism evidence="13 14">
    <name type="scientific">Salinibacterium amurskyense</name>
    <dbReference type="NCBI Taxonomy" id="205941"/>
    <lineage>
        <taxon>Bacteria</taxon>
        <taxon>Bacillati</taxon>
        <taxon>Actinomycetota</taxon>
        <taxon>Actinomycetes</taxon>
        <taxon>Micrococcales</taxon>
        <taxon>Microbacteriaceae</taxon>
        <taxon>Salinibacterium</taxon>
    </lineage>
</organism>
<dbReference type="Pfam" id="PF06750">
    <property type="entry name" value="A24_N_bact"/>
    <property type="match status" value="1"/>
</dbReference>
<dbReference type="InterPro" id="IPR010627">
    <property type="entry name" value="Prepilin_pept_A24_N"/>
</dbReference>
<keyword evidence="14" id="KW-1185">Reference proteome</keyword>
<gene>
    <name evidence="13" type="ORF">CLV85_0681</name>
</gene>
<evidence type="ECO:0000259" key="11">
    <source>
        <dbReference type="Pfam" id="PF01478"/>
    </source>
</evidence>
<evidence type="ECO:0000256" key="5">
    <source>
        <dbReference type="ARBA" id="ARBA00022692"/>
    </source>
</evidence>
<dbReference type="GO" id="GO:0032259">
    <property type="term" value="P:methylation"/>
    <property type="evidence" value="ECO:0007669"/>
    <property type="project" value="UniProtKB-KW"/>
</dbReference>
<dbReference type="PANTHER" id="PTHR30487">
    <property type="entry name" value="TYPE 4 PREPILIN-LIKE PROTEINS LEADER PEPTIDE-PROCESSING ENZYME"/>
    <property type="match status" value="1"/>
</dbReference>
<keyword evidence="4" id="KW-0997">Cell inner membrane</keyword>
<evidence type="ECO:0000259" key="12">
    <source>
        <dbReference type="Pfam" id="PF06750"/>
    </source>
</evidence>
<feature type="transmembrane region" description="Helical" evidence="10">
    <location>
        <begin position="157"/>
        <end position="178"/>
    </location>
</feature>